<dbReference type="InterPro" id="IPR036388">
    <property type="entry name" value="WH-like_DNA-bd_sf"/>
</dbReference>
<keyword evidence="2" id="KW-1185">Reference proteome</keyword>
<name>A0A0W1SF83_9EURY</name>
<accession>A0A0W1SF83</accession>
<dbReference type="EMBL" id="LOPV01000300">
    <property type="protein sequence ID" value="KTG24733.1"/>
    <property type="molecule type" value="Genomic_DNA"/>
</dbReference>
<proteinExistence type="predicted"/>
<dbReference type="AlphaFoldDB" id="A0A0W1SF83"/>
<evidence type="ECO:0000313" key="2">
    <source>
        <dbReference type="Proteomes" id="UP000053157"/>
    </source>
</evidence>
<dbReference type="Gene3D" id="1.10.10.10">
    <property type="entry name" value="Winged helix-like DNA-binding domain superfamily/Winged helix DNA-binding domain"/>
    <property type="match status" value="1"/>
</dbReference>
<organism evidence="1 2">
    <name type="scientific">Haloferax profundi</name>
    <dbReference type="NCBI Taxonomy" id="1544718"/>
    <lineage>
        <taxon>Archaea</taxon>
        <taxon>Methanobacteriati</taxon>
        <taxon>Methanobacteriota</taxon>
        <taxon>Stenosarchaea group</taxon>
        <taxon>Halobacteria</taxon>
        <taxon>Halobacteriales</taxon>
        <taxon>Haloferacaceae</taxon>
        <taxon>Haloferax</taxon>
    </lineage>
</organism>
<gene>
    <name evidence="1" type="ORF">AUR66_16575</name>
</gene>
<reference evidence="1 2" key="1">
    <citation type="submission" date="2015-12" db="EMBL/GenBank/DDBJ databases">
        <title>Haloferax profundi sp. nov. isolated from the Discovery deep brine-seawater interface in the Red Sea.</title>
        <authorList>
            <person name="Zhang G."/>
            <person name="Stingl U."/>
            <person name="Rashid M."/>
        </authorList>
    </citation>
    <scope>NUCLEOTIDE SEQUENCE [LARGE SCALE GENOMIC DNA]</scope>
    <source>
        <strain evidence="1 2">SB29</strain>
    </source>
</reference>
<sequence length="77" mass="9176">MALSSEDLNEIDSIIVEYLVEGRVTPVYLRERIIDEKIRESISEQYLGQRLKRLQEHNHVKNLYDTGLYELQEDPRD</sequence>
<dbReference type="Proteomes" id="UP000053157">
    <property type="component" value="Unassembled WGS sequence"/>
</dbReference>
<comment type="caution">
    <text evidence="1">The sequence shown here is derived from an EMBL/GenBank/DDBJ whole genome shotgun (WGS) entry which is preliminary data.</text>
</comment>
<protein>
    <submittedName>
        <fullName evidence="1">Uncharacterized protein</fullName>
    </submittedName>
</protein>
<evidence type="ECO:0000313" key="1">
    <source>
        <dbReference type="EMBL" id="KTG24733.1"/>
    </source>
</evidence>